<evidence type="ECO:0000313" key="3">
    <source>
        <dbReference type="EMBL" id="KAH0575712.1"/>
    </source>
</evidence>
<feature type="coiled-coil region" evidence="1">
    <location>
        <begin position="367"/>
        <end position="401"/>
    </location>
</feature>
<sequence>MRKPCQSLQAHLLMILVQFTKMYFHYLMILNFQFQVKINNLSVQKILQEKQTTNKFKIIFFIYQEVVSSFLFYLRSQEFLRNDYYLDHSKYNIILQYLTIMNSCHMQRTVSTPLLQFIPNRPINFKQLVPKDISNLCQKCQINLQKIFSEYDHFIYILQTKHTQNISSPNQQQIYNNQMETPVKRPIQQVCSNASLIYQKIIEKQKIEIKELKSMEYKMKQDIRSRFNQEQGYLKQQLLTNFEAIDKLNKDIEHLEKAVTISNNKNQVLLLEKQEFVQIKYKFEIQIDQMFKLLEEKTKSNQCFQQKNIKLCQTNQFFDGLQQKYRESEDQIFQLNLELQKYQIINTKLTDIQEQLNSQLANQQYEIDKITVNLKIKQSHIENLEEQIALLQIRQDSQNLAESFKNSNQSFSEIPDTITNFQGLMNQSFDCFGMNINVDNDESMFVQQYGNYQNLQHNIDIYTNIVKQQFKKEYQQIQQLAFSVQYLQDFSIGIPIIEKARQGNKDYKKAIGSYLILTQKISQIKISSSVFNDNQLKDTLLMIYDGWEVGGMRGIVYLKKEGVCKYV</sequence>
<dbReference type="GeneID" id="94297375"/>
<comment type="caution">
    <text evidence="3">The sequence shown here is derived from an EMBL/GenBank/DDBJ whole genome shotgun (WGS) entry which is preliminary data.</text>
</comment>
<dbReference type="EMBL" id="AUWU02000003">
    <property type="protein sequence ID" value="KAH0575712.1"/>
    <property type="molecule type" value="Genomic_DNA"/>
</dbReference>
<keyword evidence="2" id="KW-0812">Transmembrane</keyword>
<dbReference type="AlphaFoldDB" id="A0A9P8LXF9"/>
<keyword evidence="2" id="KW-0472">Membrane</keyword>
<evidence type="ECO:0000313" key="4">
    <source>
        <dbReference type="Proteomes" id="UP000018208"/>
    </source>
</evidence>
<feature type="transmembrane region" description="Helical" evidence="2">
    <location>
        <begin position="12"/>
        <end position="36"/>
    </location>
</feature>
<gene>
    <name evidence="3" type="ORF">SS50377_23352</name>
</gene>
<keyword evidence="1" id="KW-0175">Coiled coil</keyword>
<dbReference type="Proteomes" id="UP000018208">
    <property type="component" value="Unassembled WGS sequence"/>
</dbReference>
<dbReference type="RefSeq" id="XP_067766485.1">
    <property type="nucleotide sequence ID" value="XM_067907217.1"/>
</dbReference>
<dbReference type="KEGG" id="ssao:94297375"/>
<evidence type="ECO:0000256" key="2">
    <source>
        <dbReference type="SAM" id="Phobius"/>
    </source>
</evidence>
<evidence type="ECO:0000256" key="1">
    <source>
        <dbReference type="SAM" id="Coils"/>
    </source>
</evidence>
<accession>A0A9P8LXF9</accession>
<proteinExistence type="predicted"/>
<keyword evidence="2" id="KW-1133">Transmembrane helix</keyword>
<reference evidence="3 4" key="1">
    <citation type="journal article" date="2014" name="PLoS Genet.">
        <title>The Genome of Spironucleus salmonicida Highlights a Fish Pathogen Adapted to Fluctuating Environments.</title>
        <authorList>
            <person name="Xu F."/>
            <person name="Jerlstrom-Hultqvist J."/>
            <person name="Einarsson E."/>
            <person name="Astvaldsson A."/>
            <person name="Svard S.G."/>
            <person name="Andersson J.O."/>
        </authorList>
    </citation>
    <scope>NUCLEOTIDE SEQUENCE [LARGE SCALE GENOMIC DNA]</scope>
    <source>
        <strain evidence="3 4">ATCC 50377</strain>
    </source>
</reference>
<protein>
    <submittedName>
        <fullName evidence="3">Uncharacterized protein</fullName>
    </submittedName>
</protein>
<name>A0A9P8LXF9_9EUKA</name>
<keyword evidence="4" id="KW-1185">Reference proteome</keyword>
<organism evidence="3 4">
    <name type="scientific">Spironucleus salmonicida</name>
    <dbReference type="NCBI Taxonomy" id="348837"/>
    <lineage>
        <taxon>Eukaryota</taxon>
        <taxon>Metamonada</taxon>
        <taxon>Diplomonadida</taxon>
        <taxon>Hexamitidae</taxon>
        <taxon>Hexamitinae</taxon>
        <taxon>Spironucleus</taxon>
    </lineage>
</organism>